<evidence type="ECO:0000256" key="3">
    <source>
        <dbReference type="ARBA" id="ARBA00022448"/>
    </source>
</evidence>
<evidence type="ECO:0000256" key="5">
    <source>
        <dbReference type="ARBA" id="ARBA00022692"/>
    </source>
</evidence>
<keyword evidence="7" id="KW-0915">Sodium</keyword>
<keyword evidence="4 13" id="KW-0894">Sodium channel</keyword>
<accession>A0AAF3JBZ2</accession>
<dbReference type="PRINTS" id="PR01078">
    <property type="entry name" value="AMINACHANNEL"/>
</dbReference>
<keyword evidence="10" id="KW-0325">Glycoprotein</keyword>
<evidence type="ECO:0000256" key="13">
    <source>
        <dbReference type="RuleBase" id="RU000679"/>
    </source>
</evidence>
<feature type="transmembrane region" description="Helical" evidence="14">
    <location>
        <begin position="434"/>
        <end position="457"/>
    </location>
</feature>
<dbReference type="AlphaFoldDB" id="A0AAF3JBZ2"/>
<dbReference type="PANTHER" id="PTHR11690:SF1">
    <property type="entry name" value="DEGENERIN LIKE"/>
    <property type="match status" value="1"/>
</dbReference>
<comment type="subcellular location">
    <subcellularLocation>
        <location evidence="1">Membrane</location>
        <topology evidence="1">Multi-pass membrane protein</topology>
    </subcellularLocation>
</comment>
<evidence type="ECO:0000256" key="2">
    <source>
        <dbReference type="ARBA" id="ARBA00007193"/>
    </source>
</evidence>
<evidence type="ECO:0000256" key="7">
    <source>
        <dbReference type="ARBA" id="ARBA00023053"/>
    </source>
</evidence>
<evidence type="ECO:0000256" key="6">
    <source>
        <dbReference type="ARBA" id="ARBA00022989"/>
    </source>
</evidence>
<organism evidence="15 16">
    <name type="scientific">Mesorhabditis belari</name>
    <dbReference type="NCBI Taxonomy" id="2138241"/>
    <lineage>
        <taxon>Eukaryota</taxon>
        <taxon>Metazoa</taxon>
        <taxon>Ecdysozoa</taxon>
        <taxon>Nematoda</taxon>
        <taxon>Chromadorea</taxon>
        <taxon>Rhabditida</taxon>
        <taxon>Rhabditina</taxon>
        <taxon>Rhabditomorpha</taxon>
        <taxon>Rhabditoidea</taxon>
        <taxon>Rhabditidae</taxon>
        <taxon>Mesorhabditinae</taxon>
        <taxon>Mesorhabditis</taxon>
    </lineage>
</organism>
<evidence type="ECO:0000256" key="9">
    <source>
        <dbReference type="ARBA" id="ARBA00023136"/>
    </source>
</evidence>
<evidence type="ECO:0000256" key="8">
    <source>
        <dbReference type="ARBA" id="ARBA00023065"/>
    </source>
</evidence>
<reference evidence="16" key="1">
    <citation type="submission" date="2024-02" db="UniProtKB">
        <authorList>
            <consortium name="WormBaseParasite"/>
        </authorList>
    </citation>
    <scope>IDENTIFICATION</scope>
</reference>
<keyword evidence="8 13" id="KW-0406">Ion transport</keyword>
<proteinExistence type="inferred from homology"/>
<keyword evidence="11 13" id="KW-0739">Sodium transport</keyword>
<evidence type="ECO:0000313" key="16">
    <source>
        <dbReference type="WBParaSite" id="MBELARI_LOCUS9202"/>
    </source>
</evidence>
<dbReference type="GO" id="GO:0005886">
    <property type="term" value="C:plasma membrane"/>
    <property type="evidence" value="ECO:0007669"/>
    <property type="project" value="TreeGrafter"/>
</dbReference>
<protein>
    <submittedName>
        <fullName evidence="16">Uncharacterized protein</fullName>
    </submittedName>
</protein>
<evidence type="ECO:0000256" key="4">
    <source>
        <dbReference type="ARBA" id="ARBA00022461"/>
    </source>
</evidence>
<keyword evidence="15" id="KW-1185">Reference proteome</keyword>
<evidence type="ECO:0000256" key="11">
    <source>
        <dbReference type="ARBA" id="ARBA00023201"/>
    </source>
</evidence>
<keyword evidence="12 13" id="KW-0407">Ion channel</keyword>
<sequence length="557" mass="64228">MPTVSSLARRARVAMYIPEVTTCQCHKDEPPPWTGEIHGLSQALMSKSLPLRAFWWLVLTLCVVCGVTTTTLVIIEYIKGPTSTSTTIRLVDSLELPGITICPKIPDIFDEEPLFRDLSSALPNVSYRVQLDVFRYFIAGNGLENMDDVAKYNQSYLQQLDAYYRIWSRGYTTQDFFFLIHDKYGYSCEQFFFSCNFAGKALNCCTEVFDKKIVIRRGVCWQTKPGLNQSEADDVGRLILSMRALRSMTSPEYNYTQPQLLVYITDNHDYVVDYPRYYLYPQQWSRMRFTARFMELIQSKDVCINKLFGKDAECVIRRWLEANIIIPFNCTLSYLKGVSKLPKDLQVCDPSLIVANYINNIQLVWTNGSVTEECIPGCKRWDYTVSLQQNPNIDAFDGYAFNLETSYNDLQYEYVKESYTTSVPGFMSQIGGQFGFFLGLSIITFLQMTIYFIRWVAVNIAKRMHRLYRTFSSADSSEKPNLDSMVLQSLRPNGHLIHPAEEIRPDRLTISTRPRIKIKRKLKENDPTKLSTIDTGAIRSDSWELRNGIERRDSTIP</sequence>
<evidence type="ECO:0000256" key="14">
    <source>
        <dbReference type="SAM" id="Phobius"/>
    </source>
</evidence>
<dbReference type="PANTHER" id="PTHR11690">
    <property type="entry name" value="AMILORIDE-SENSITIVE SODIUM CHANNEL-RELATED"/>
    <property type="match status" value="1"/>
</dbReference>
<dbReference type="InterPro" id="IPR001873">
    <property type="entry name" value="ENaC"/>
</dbReference>
<keyword evidence="5 13" id="KW-0812">Transmembrane</keyword>
<dbReference type="WBParaSite" id="MBELARI_LOCUS9202">
    <property type="protein sequence ID" value="MBELARI_LOCUS9202"/>
    <property type="gene ID" value="MBELARI_LOCUS9202"/>
</dbReference>
<evidence type="ECO:0000313" key="15">
    <source>
        <dbReference type="Proteomes" id="UP000887575"/>
    </source>
</evidence>
<comment type="similarity">
    <text evidence="2 13">Belongs to the amiloride-sensitive sodium channel (TC 1.A.6) family.</text>
</comment>
<dbReference type="GO" id="GO:0015280">
    <property type="term" value="F:ligand-gated sodium channel activity"/>
    <property type="evidence" value="ECO:0007669"/>
    <property type="project" value="TreeGrafter"/>
</dbReference>
<dbReference type="Pfam" id="PF00858">
    <property type="entry name" value="ASC"/>
    <property type="match status" value="1"/>
</dbReference>
<keyword evidence="3 13" id="KW-0813">Transport</keyword>
<keyword evidence="9 14" id="KW-0472">Membrane</keyword>
<evidence type="ECO:0000256" key="12">
    <source>
        <dbReference type="ARBA" id="ARBA00023303"/>
    </source>
</evidence>
<dbReference type="Proteomes" id="UP000887575">
    <property type="component" value="Unassembled WGS sequence"/>
</dbReference>
<evidence type="ECO:0000256" key="10">
    <source>
        <dbReference type="ARBA" id="ARBA00023180"/>
    </source>
</evidence>
<dbReference type="Gene3D" id="1.10.287.770">
    <property type="entry name" value="YojJ-like"/>
    <property type="match status" value="1"/>
</dbReference>
<evidence type="ECO:0000256" key="1">
    <source>
        <dbReference type="ARBA" id="ARBA00004141"/>
    </source>
</evidence>
<feature type="transmembrane region" description="Helical" evidence="14">
    <location>
        <begin position="54"/>
        <end position="75"/>
    </location>
</feature>
<keyword evidence="6 14" id="KW-1133">Transmembrane helix</keyword>
<name>A0AAF3JBZ2_9BILA</name>